<gene>
    <name evidence="1" type="ORF">IAC23_07560</name>
</gene>
<evidence type="ECO:0000313" key="1">
    <source>
        <dbReference type="EMBL" id="MBO8445532.1"/>
    </source>
</evidence>
<comment type="caution">
    <text evidence="1">The sequence shown here is derived from an EMBL/GenBank/DDBJ whole genome shotgun (WGS) entry which is preliminary data.</text>
</comment>
<dbReference type="Proteomes" id="UP000823619">
    <property type="component" value="Unassembled WGS sequence"/>
</dbReference>
<proteinExistence type="predicted"/>
<protein>
    <submittedName>
        <fullName evidence="1">Uncharacterized protein</fullName>
    </submittedName>
</protein>
<dbReference type="AlphaFoldDB" id="A0A9D9HDA6"/>
<accession>A0A9D9HDA6</accession>
<reference evidence="1" key="2">
    <citation type="journal article" date="2021" name="PeerJ">
        <title>Extensive microbial diversity within the chicken gut microbiome revealed by metagenomics and culture.</title>
        <authorList>
            <person name="Gilroy R."/>
            <person name="Ravi A."/>
            <person name="Getino M."/>
            <person name="Pursley I."/>
            <person name="Horton D.L."/>
            <person name="Alikhan N.F."/>
            <person name="Baker D."/>
            <person name="Gharbi K."/>
            <person name="Hall N."/>
            <person name="Watson M."/>
            <person name="Adriaenssens E.M."/>
            <person name="Foster-Nyarko E."/>
            <person name="Jarju S."/>
            <person name="Secka A."/>
            <person name="Antonio M."/>
            <person name="Oren A."/>
            <person name="Chaudhuri R.R."/>
            <person name="La Ragione R."/>
            <person name="Hildebrand F."/>
            <person name="Pallen M.J."/>
        </authorList>
    </citation>
    <scope>NUCLEOTIDE SEQUENCE</scope>
    <source>
        <strain evidence="1">D5-748</strain>
    </source>
</reference>
<dbReference type="EMBL" id="JADIMO010000097">
    <property type="protein sequence ID" value="MBO8445532.1"/>
    <property type="molecule type" value="Genomic_DNA"/>
</dbReference>
<sequence length="116" mass="12398">MEKHHLFLLIGAFSGGTVSLDDLMGYYGTTLYLKGGGKGLFSNNFDVITSEPWNGAATMWGESRCLTSPGIADYAEAMCTICDDCTDILSCVPCQAVWNRAGFFVLSGSCCSGIQD</sequence>
<reference evidence="1" key="1">
    <citation type="submission" date="2020-10" db="EMBL/GenBank/DDBJ databases">
        <authorList>
            <person name="Gilroy R."/>
        </authorList>
    </citation>
    <scope>NUCLEOTIDE SEQUENCE</scope>
    <source>
        <strain evidence="1">D5-748</strain>
    </source>
</reference>
<organism evidence="1 2">
    <name type="scientific">Candidatus Cryptobacteroides merdavium</name>
    <dbReference type="NCBI Taxonomy" id="2840769"/>
    <lineage>
        <taxon>Bacteria</taxon>
        <taxon>Pseudomonadati</taxon>
        <taxon>Bacteroidota</taxon>
        <taxon>Bacteroidia</taxon>
        <taxon>Bacteroidales</taxon>
        <taxon>Candidatus Cryptobacteroides</taxon>
    </lineage>
</organism>
<name>A0A9D9HDA6_9BACT</name>
<evidence type="ECO:0000313" key="2">
    <source>
        <dbReference type="Proteomes" id="UP000823619"/>
    </source>
</evidence>